<organism evidence="3 4">
    <name type="scientific">Aulographum hederae CBS 113979</name>
    <dbReference type="NCBI Taxonomy" id="1176131"/>
    <lineage>
        <taxon>Eukaryota</taxon>
        <taxon>Fungi</taxon>
        <taxon>Dikarya</taxon>
        <taxon>Ascomycota</taxon>
        <taxon>Pezizomycotina</taxon>
        <taxon>Dothideomycetes</taxon>
        <taxon>Pleosporomycetidae</taxon>
        <taxon>Aulographales</taxon>
        <taxon>Aulographaceae</taxon>
    </lineage>
</organism>
<dbReference type="OrthoDB" id="408373at2759"/>
<evidence type="ECO:0000259" key="2">
    <source>
        <dbReference type="Pfam" id="PF00561"/>
    </source>
</evidence>
<dbReference type="Proteomes" id="UP000800041">
    <property type="component" value="Unassembled WGS sequence"/>
</dbReference>
<dbReference type="Gene3D" id="3.40.50.1820">
    <property type="entry name" value="alpha/beta hydrolase"/>
    <property type="match status" value="1"/>
</dbReference>
<feature type="region of interest" description="Disordered" evidence="1">
    <location>
        <begin position="76"/>
        <end position="95"/>
    </location>
</feature>
<name>A0A6G1H6S4_9PEZI</name>
<gene>
    <name evidence="3" type="ORF">K402DRAFT_391636</name>
</gene>
<evidence type="ECO:0000313" key="3">
    <source>
        <dbReference type="EMBL" id="KAF1988933.1"/>
    </source>
</evidence>
<dbReference type="EMBL" id="ML977147">
    <property type="protein sequence ID" value="KAF1988933.1"/>
    <property type="molecule type" value="Genomic_DNA"/>
</dbReference>
<feature type="compositionally biased region" description="Basic and acidic residues" evidence="1">
    <location>
        <begin position="79"/>
        <end position="95"/>
    </location>
</feature>
<dbReference type="AlphaFoldDB" id="A0A6G1H6S4"/>
<feature type="domain" description="AB hydrolase-1" evidence="2">
    <location>
        <begin position="38"/>
        <end position="299"/>
    </location>
</feature>
<dbReference type="PANTHER" id="PTHR43329">
    <property type="entry name" value="EPOXIDE HYDROLASE"/>
    <property type="match status" value="1"/>
</dbReference>
<evidence type="ECO:0000256" key="1">
    <source>
        <dbReference type="SAM" id="MobiDB-lite"/>
    </source>
</evidence>
<evidence type="ECO:0000313" key="4">
    <source>
        <dbReference type="Proteomes" id="UP000800041"/>
    </source>
</evidence>
<dbReference type="InterPro" id="IPR000073">
    <property type="entry name" value="AB_hydrolase_1"/>
</dbReference>
<dbReference type="InterPro" id="IPR029058">
    <property type="entry name" value="AB_hydrolase_fold"/>
</dbReference>
<dbReference type="Pfam" id="PF00561">
    <property type="entry name" value="Abhydrolase_1"/>
    <property type="match status" value="1"/>
</dbReference>
<protein>
    <submittedName>
        <fullName evidence="3">Haloacetate dehalogenase</fullName>
    </submittedName>
</protein>
<dbReference type="SUPFAM" id="SSF53474">
    <property type="entry name" value="alpha/beta-Hydrolases"/>
    <property type="match status" value="1"/>
</dbReference>
<reference evidence="3" key="1">
    <citation type="journal article" date="2020" name="Stud. Mycol.">
        <title>101 Dothideomycetes genomes: a test case for predicting lifestyles and emergence of pathogens.</title>
        <authorList>
            <person name="Haridas S."/>
            <person name="Albert R."/>
            <person name="Binder M."/>
            <person name="Bloem J."/>
            <person name="Labutti K."/>
            <person name="Salamov A."/>
            <person name="Andreopoulos B."/>
            <person name="Baker S."/>
            <person name="Barry K."/>
            <person name="Bills G."/>
            <person name="Bluhm B."/>
            <person name="Cannon C."/>
            <person name="Castanera R."/>
            <person name="Culley D."/>
            <person name="Daum C."/>
            <person name="Ezra D."/>
            <person name="Gonzalez J."/>
            <person name="Henrissat B."/>
            <person name="Kuo A."/>
            <person name="Liang C."/>
            <person name="Lipzen A."/>
            <person name="Lutzoni F."/>
            <person name="Magnuson J."/>
            <person name="Mondo S."/>
            <person name="Nolan M."/>
            <person name="Ohm R."/>
            <person name="Pangilinan J."/>
            <person name="Park H.-J."/>
            <person name="Ramirez L."/>
            <person name="Alfaro M."/>
            <person name="Sun H."/>
            <person name="Tritt A."/>
            <person name="Yoshinaga Y."/>
            <person name="Zwiers L.-H."/>
            <person name="Turgeon B."/>
            <person name="Goodwin S."/>
            <person name="Spatafora J."/>
            <person name="Crous P."/>
            <person name="Grigoriev I."/>
        </authorList>
    </citation>
    <scope>NUCLEOTIDE SEQUENCE</scope>
    <source>
        <strain evidence="3">CBS 113979</strain>
    </source>
</reference>
<proteinExistence type="predicted"/>
<sequence>MFYSSARMKLGSGFQEFNIETEEGVFIHGNKGGSGPGLLLLHGYPQTHLMWHKIAPRLTETYTVIAIDLRGYGGSSKPSGRDLDNGGKGDPDHELYRKDTLAKDCATVMEKLGHSRYYVAGHDRGGRVAHQLCIDFPDNIMKVMMLDLCPTLTHYDDVTTARATSYWHWFFNIQPAPFPEEMILSNPSSFARRLFKDRDNDPSVFVPEAMAQYVSQLADPHAVHAMCEDFRAGATSDLVMQRRDREEGRKIQCPLRVLWGTQSIIGTNWNPVAEWKKVCAASVEGKGMECGHYVAEEHPDLLLKHMEEFFFLAF</sequence>
<accession>A0A6G1H6S4</accession>
<keyword evidence="4" id="KW-1185">Reference proteome</keyword>